<dbReference type="EMBL" id="WJXA01000007">
    <property type="protein sequence ID" value="KAF7139233.1"/>
    <property type="molecule type" value="Genomic_DNA"/>
</dbReference>
<evidence type="ECO:0000256" key="2">
    <source>
        <dbReference type="ARBA" id="ARBA00022737"/>
    </source>
</evidence>
<sequence>MESSQWKRLHCSLVWEMEWNISGMTLATARGDGMAWKPWREGTTPNLIDPPLRANSGSMEEMENVSERPTIASVVLMLRSSSLSLPVGTVRASIFLHSGGTNSELPLLQEHNSKLAVSGHSINEVSITELFNYGIGHKGKNESPNAFAKRPPGLNSTGDVELHTCRSCINDSTIKLPQLLPNTKGAIGWYDYCMLHYSNESIKGIVATDPHYLMVNGRDALSMNDFKQAVNRMCSQAASGGAHCKFATGNTSGPAFQTIYGLIQGTPDLSETDCKNCLQRATANIPQYFGEKIGGRISTPSCNLRYENYTFFTEIPAAAPPATSDKLPPPPSVHYPIPAFTDDVLVGQPISRLLKLPQRVPPAPPQMRHLRHRPSTPSAAAERR</sequence>
<protein>
    <recommendedName>
        <fullName evidence="4">Gnk2-homologous domain-containing protein</fullName>
    </recommendedName>
</protein>
<proteinExistence type="predicted"/>
<evidence type="ECO:0000256" key="3">
    <source>
        <dbReference type="SAM" id="MobiDB-lite"/>
    </source>
</evidence>
<evidence type="ECO:0000256" key="1">
    <source>
        <dbReference type="ARBA" id="ARBA00022729"/>
    </source>
</evidence>
<name>A0A834LJ95_RHOSS</name>
<accession>A0A834LJ95</accession>
<dbReference type="Pfam" id="PF01657">
    <property type="entry name" value="Stress-antifung"/>
    <property type="match status" value="2"/>
</dbReference>
<dbReference type="PANTHER" id="PTHR32099:SF51">
    <property type="entry name" value="CYSTEINE-RICH RECEPTOR-LIKE PROTEIN KINASE 25 ISOFORM X1"/>
    <property type="match status" value="1"/>
</dbReference>
<dbReference type="Gene3D" id="3.30.430.20">
    <property type="entry name" value="Gnk2 domain, C-X8-C-X2-C motif"/>
    <property type="match status" value="2"/>
</dbReference>
<feature type="region of interest" description="Disordered" evidence="3">
    <location>
        <begin position="358"/>
        <end position="384"/>
    </location>
</feature>
<dbReference type="Proteomes" id="UP000626092">
    <property type="component" value="Unassembled WGS sequence"/>
</dbReference>
<dbReference type="FunFam" id="3.30.430.20:FF:000002">
    <property type="entry name" value="Cysteine-rich receptor-like protein kinase 10"/>
    <property type="match status" value="1"/>
</dbReference>
<dbReference type="InterPro" id="IPR002902">
    <property type="entry name" value="GNK2"/>
</dbReference>
<feature type="domain" description="Gnk2-homologous" evidence="4">
    <location>
        <begin position="93"/>
        <end position="202"/>
    </location>
</feature>
<keyword evidence="6" id="KW-1185">Reference proteome</keyword>
<keyword evidence="2" id="KW-0677">Repeat</keyword>
<dbReference type="PROSITE" id="PS51473">
    <property type="entry name" value="GNK2"/>
    <property type="match status" value="2"/>
</dbReference>
<dbReference type="CDD" id="cd23509">
    <property type="entry name" value="Gnk2-like"/>
    <property type="match status" value="2"/>
</dbReference>
<organism evidence="5 6">
    <name type="scientific">Rhododendron simsii</name>
    <name type="common">Sims's rhododendron</name>
    <dbReference type="NCBI Taxonomy" id="118357"/>
    <lineage>
        <taxon>Eukaryota</taxon>
        <taxon>Viridiplantae</taxon>
        <taxon>Streptophyta</taxon>
        <taxon>Embryophyta</taxon>
        <taxon>Tracheophyta</taxon>
        <taxon>Spermatophyta</taxon>
        <taxon>Magnoliopsida</taxon>
        <taxon>eudicotyledons</taxon>
        <taxon>Gunneridae</taxon>
        <taxon>Pentapetalae</taxon>
        <taxon>asterids</taxon>
        <taxon>Ericales</taxon>
        <taxon>Ericaceae</taxon>
        <taxon>Ericoideae</taxon>
        <taxon>Rhodoreae</taxon>
        <taxon>Rhododendron</taxon>
    </lineage>
</organism>
<evidence type="ECO:0000259" key="4">
    <source>
        <dbReference type="PROSITE" id="PS51473"/>
    </source>
</evidence>
<reference evidence="5" key="1">
    <citation type="submission" date="2019-11" db="EMBL/GenBank/DDBJ databases">
        <authorList>
            <person name="Liu Y."/>
            <person name="Hou J."/>
            <person name="Li T.-Q."/>
            <person name="Guan C.-H."/>
            <person name="Wu X."/>
            <person name="Wu H.-Z."/>
            <person name="Ling F."/>
            <person name="Zhang R."/>
            <person name="Shi X.-G."/>
            <person name="Ren J.-P."/>
            <person name="Chen E.-F."/>
            <person name="Sun J.-M."/>
        </authorList>
    </citation>
    <scope>NUCLEOTIDE SEQUENCE</scope>
    <source>
        <strain evidence="5">Adult_tree_wgs_1</strain>
        <tissue evidence="5">Leaves</tissue>
    </source>
</reference>
<comment type="caution">
    <text evidence="5">The sequence shown here is derived from an EMBL/GenBank/DDBJ whole genome shotgun (WGS) entry which is preliminary data.</text>
</comment>
<keyword evidence="1" id="KW-0732">Signal</keyword>
<dbReference type="PANTHER" id="PTHR32099">
    <property type="entry name" value="CYSTEINE-RICH REPEAT SECRETORY PROTEIN"/>
    <property type="match status" value="1"/>
</dbReference>
<feature type="domain" description="Gnk2-homologous" evidence="4">
    <location>
        <begin position="208"/>
        <end position="311"/>
    </location>
</feature>
<evidence type="ECO:0000313" key="6">
    <source>
        <dbReference type="Proteomes" id="UP000626092"/>
    </source>
</evidence>
<dbReference type="InterPro" id="IPR038408">
    <property type="entry name" value="GNK2_sf"/>
</dbReference>
<gene>
    <name evidence="5" type="ORF">RHSIM_Rhsim07G0196400</name>
</gene>
<dbReference type="AlphaFoldDB" id="A0A834LJ95"/>
<evidence type="ECO:0000313" key="5">
    <source>
        <dbReference type="EMBL" id="KAF7139233.1"/>
    </source>
</evidence>